<evidence type="ECO:0000313" key="1">
    <source>
        <dbReference type="EMBL" id="KAF9646619.1"/>
    </source>
</evidence>
<comment type="caution">
    <text evidence="1">The sequence shown here is derived from an EMBL/GenBank/DDBJ whole genome shotgun (WGS) entry which is preliminary data.</text>
</comment>
<dbReference type="EMBL" id="MU118053">
    <property type="protein sequence ID" value="KAF9646619.1"/>
    <property type="molecule type" value="Genomic_DNA"/>
</dbReference>
<dbReference type="Proteomes" id="UP000886501">
    <property type="component" value="Unassembled WGS sequence"/>
</dbReference>
<keyword evidence="2" id="KW-1185">Reference proteome</keyword>
<reference evidence="1" key="1">
    <citation type="submission" date="2019-10" db="EMBL/GenBank/DDBJ databases">
        <authorList>
            <consortium name="DOE Joint Genome Institute"/>
            <person name="Kuo A."/>
            <person name="Miyauchi S."/>
            <person name="Kiss E."/>
            <person name="Drula E."/>
            <person name="Kohler A."/>
            <person name="Sanchez-Garcia M."/>
            <person name="Andreopoulos B."/>
            <person name="Barry K.W."/>
            <person name="Bonito G."/>
            <person name="Buee M."/>
            <person name="Carver A."/>
            <person name="Chen C."/>
            <person name="Cichocki N."/>
            <person name="Clum A."/>
            <person name="Culley D."/>
            <person name="Crous P.W."/>
            <person name="Fauchery L."/>
            <person name="Girlanda M."/>
            <person name="Hayes R."/>
            <person name="Keri Z."/>
            <person name="Labutti K."/>
            <person name="Lipzen A."/>
            <person name="Lombard V."/>
            <person name="Magnuson J."/>
            <person name="Maillard F."/>
            <person name="Morin E."/>
            <person name="Murat C."/>
            <person name="Nolan M."/>
            <person name="Ohm R."/>
            <person name="Pangilinan J."/>
            <person name="Pereira M."/>
            <person name="Perotto S."/>
            <person name="Peter M."/>
            <person name="Riley R."/>
            <person name="Sitrit Y."/>
            <person name="Stielow B."/>
            <person name="Szollosi G."/>
            <person name="Zifcakova L."/>
            <person name="Stursova M."/>
            <person name="Spatafora J.W."/>
            <person name="Tedersoo L."/>
            <person name="Vaario L.-M."/>
            <person name="Yamada A."/>
            <person name="Yan M."/>
            <person name="Wang P."/>
            <person name="Xu J."/>
            <person name="Bruns T."/>
            <person name="Baldrian P."/>
            <person name="Vilgalys R."/>
            <person name="Henrissat B."/>
            <person name="Grigoriev I.V."/>
            <person name="Hibbett D."/>
            <person name="Nagy L.G."/>
            <person name="Martin F.M."/>
        </authorList>
    </citation>
    <scope>NUCLEOTIDE SEQUENCE</scope>
    <source>
        <strain evidence="1">P2</strain>
    </source>
</reference>
<organism evidence="1 2">
    <name type="scientific">Thelephora ganbajun</name>
    <name type="common">Ganba fungus</name>
    <dbReference type="NCBI Taxonomy" id="370292"/>
    <lineage>
        <taxon>Eukaryota</taxon>
        <taxon>Fungi</taxon>
        <taxon>Dikarya</taxon>
        <taxon>Basidiomycota</taxon>
        <taxon>Agaricomycotina</taxon>
        <taxon>Agaricomycetes</taxon>
        <taxon>Thelephorales</taxon>
        <taxon>Thelephoraceae</taxon>
        <taxon>Thelephora</taxon>
    </lineage>
</organism>
<accession>A0ACB6ZAW2</accession>
<evidence type="ECO:0000313" key="2">
    <source>
        <dbReference type="Proteomes" id="UP000886501"/>
    </source>
</evidence>
<reference evidence="1" key="2">
    <citation type="journal article" date="2020" name="Nat. Commun.">
        <title>Large-scale genome sequencing of mycorrhizal fungi provides insights into the early evolution of symbiotic traits.</title>
        <authorList>
            <person name="Miyauchi S."/>
            <person name="Kiss E."/>
            <person name="Kuo A."/>
            <person name="Drula E."/>
            <person name="Kohler A."/>
            <person name="Sanchez-Garcia M."/>
            <person name="Morin E."/>
            <person name="Andreopoulos B."/>
            <person name="Barry K.W."/>
            <person name="Bonito G."/>
            <person name="Buee M."/>
            <person name="Carver A."/>
            <person name="Chen C."/>
            <person name="Cichocki N."/>
            <person name="Clum A."/>
            <person name="Culley D."/>
            <person name="Crous P.W."/>
            <person name="Fauchery L."/>
            <person name="Girlanda M."/>
            <person name="Hayes R.D."/>
            <person name="Keri Z."/>
            <person name="LaButti K."/>
            <person name="Lipzen A."/>
            <person name="Lombard V."/>
            <person name="Magnuson J."/>
            <person name="Maillard F."/>
            <person name="Murat C."/>
            <person name="Nolan M."/>
            <person name="Ohm R.A."/>
            <person name="Pangilinan J."/>
            <person name="Pereira M.F."/>
            <person name="Perotto S."/>
            <person name="Peter M."/>
            <person name="Pfister S."/>
            <person name="Riley R."/>
            <person name="Sitrit Y."/>
            <person name="Stielow J.B."/>
            <person name="Szollosi G."/>
            <person name="Zifcakova L."/>
            <person name="Stursova M."/>
            <person name="Spatafora J.W."/>
            <person name="Tedersoo L."/>
            <person name="Vaario L.M."/>
            <person name="Yamada A."/>
            <person name="Yan M."/>
            <person name="Wang P."/>
            <person name="Xu J."/>
            <person name="Bruns T."/>
            <person name="Baldrian P."/>
            <person name="Vilgalys R."/>
            <person name="Dunand C."/>
            <person name="Henrissat B."/>
            <person name="Grigoriev I.V."/>
            <person name="Hibbett D."/>
            <person name="Nagy L.G."/>
            <person name="Martin F.M."/>
        </authorList>
    </citation>
    <scope>NUCLEOTIDE SEQUENCE</scope>
    <source>
        <strain evidence="1">P2</strain>
    </source>
</reference>
<name>A0ACB6ZAW2_THEGA</name>
<gene>
    <name evidence="1" type="ORF">BDM02DRAFT_2986659</name>
</gene>
<sequence>MSQAFIPHGEVGPGSATEVAMALRLQNSQHAAILRVPNEILVSILRRVIKNSPGYESAALLITSICHYLRMLAFGTPELWGFVNMRGSLGLIFLQRCQWNPISVVPYFRERDTEGTTRIYTCLDYWKNVPNIHLTRVELIEFCGTRENFAAVSWIFNYHMPNLETLTLASGVLVEGFILDLDPEDVEVWNVNPSTQRTLKDVYLQQILVPWASNVFYGLSTLHLDYRGFIPGATSIPMDPFLEVLSHSPYLKKCTLYFAIPQCHGRELLQDTRPNRIVELPLLEKLTLFDKTLNVAYLLRHLHFPTATKTLLKVDTPPDQLEGLLSTLFPLDSSPMYHTSRVALHQNFTHGRRPVLEIGDTAIQYLNERDVLVITPNDIAHTTFALPLLEVVHRAGPGIRVLTIRLDRGLVTRPEVWRDLLEHLPNLEELIYGSPEDGDHQWSAFWNLLCQTGGDGLICRSLRTLRIISTRGIPSDLVGCLAVRCNLGRPLDVFQLRVWSCERSAAQQIIAHLRLFVVQLIFEVIEESRIVRLA</sequence>
<proteinExistence type="predicted"/>
<protein>
    <submittedName>
        <fullName evidence="1">Uncharacterized protein</fullName>
    </submittedName>
</protein>